<keyword evidence="4" id="KW-0496">Mitochondrion</keyword>
<dbReference type="EMBL" id="CDSF01000082">
    <property type="protein sequence ID" value="CEO98096.1"/>
    <property type="molecule type" value="Genomic_DNA"/>
</dbReference>
<reference evidence="4 6" key="2">
    <citation type="submission" date="2018-03" db="EMBL/GenBank/DDBJ databases">
        <authorList>
            <person name="Fogelqvist J."/>
        </authorList>
    </citation>
    <scope>NUCLEOTIDE SEQUENCE [LARGE SCALE GENOMIC DNA]</scope>
</reference>
<evidence type="ECO:0000313" key="6">
    <source>
        <dbReference type="Proteomes" id="UP000290189"/>
    </source>
</evidence>
<feature type="domain" description="FHA" evidence="2">
    <location>
        <begin position="28"/>
        <end position="81"/>
    </location>
</feature>
<feature type="region of interest" description="Disordered" evidence="1">
    <location>
        <begin position="413"/>
        <end position="435"/>
    </location>
</feature>
<evidence type="ECO:0000313" key="3">
    <source>
        <dbReference type="EMBL" id="CEO98096.1"/>
    </source>
</evidence>
<dbReference type="InterPro" id="IPR000253">
    <property type="entry name" value="FHA_dom"/>
</dbReference>
<protein>
    <recommendedName>
        <fullName evidence="2">FHA domain-containing protein</fullName>
    </recommendedName>
</protein>
<dbReference type="Proteomes" id="UP000039324">
    <property type="component" value="Unassembled WGS sequence"/>
</dbReference>
<proteinExistence type="predicted"/>
<dbReference type="Gene3D" id="1.10.10.60">
    <property type="entry name" value="Homeodomain-like"/>
    <property type="match status" value="2"/>
</dbReference>
<dbReference type="PANTHER" id="PTHR46850">
    <property type="entry name" value="CHROMODOMAIN-HELICASE-DNA-BINDING PROTEIN 9"/>
    <property type="match status" value="1"/>
</dbReference>
<sequence length="581" mass="64559">MAAQAPAFAILQPIAGDRPAYPVRKLSVSLGKGDKRGVDLHLGDCGDIARIHAIVQFNFGLRRFELSAVGKTGVIVNGLIFAVGCAPVPLESGDLIQVPCTSGCAPAHEMYFLLARSSADRGRVQGGLHVLSSPWSVQERDRFQRALLDVGHMRPVAIRERAELVRRTVEEIVEFTGAFVSALHQHCPPGALRRYLESVAPSSAKVPEAISGWRLLRKQAGQWARRIRALHLLQEVVFLRDQVGYDVLLESDLPPLVPGWAPDDDRALLLGAHRHGWTQISAIKSDESLPFSKELEWPPSDDVIMARLDRLLNEGASGDGPGRVPITNGSALGTLKRPEKRRLVEDRAQLFTKRQRIDFMRALMIYGVCRDPVTGQMDWSNVRRRDGLRHKRNSTLIKVFQSFCEESARMAPGVLPVPGPPPPPRRPSSTEEPMTHVVAKKFRKRLSLMNQLRTRVLVNPDLESLIMREPPPSASNLPSWWSPACDHSLLLGVGIEGIGQWSEMFDNQSLSWPPEAIQGDPPKSEPLFSRVRQLVTIYAPYGPREAVGPFDTIPSDFGDEEDEQHAPQKIRINRASMQVVK</sequence>
<keyword evidence="5" id="KW-1185">Reference proteome</keyword>
<dbReference type="Proteomes" id="UP000290189">
    <property type="component" value="Unassembled WGS sequence"/>
</dbReference>
<evidence type="ECO:0000256" key="1">
    <source>
        <dbReference type="SAM" id="MobiDB-lite"/>
    </source>
</evidence>
<dbReference type="AlphaFoldDB" id="A0A0G4ISM8"/>
<dbReference type="PANTHER" id="PTHR46850:SF1">
    <property type="entry name" value="CHROMODOMAIN-HELICASE-DNA-BINDING PROTEIN 9"/>
    <property type="match status" value="1"/>
</dbReference>
<name>A0A0G4ISM8_PLABS</name>
<dbReference type="EMBL" id="OVEO01000005">
    <property type="protein sequence ID" value="SPQ96085.1"/>
    <property type="molecule type" value="Genomic_DNA"/>
</dbReference>
<feature type="region of interest" description="Disordered" evidence="1">
    <location>
        <begin position="547"/>
        <end position="581"/>
    </location>
</feature>
<geneLocation type="mitochondrion" evidence="4"/>
<feature type="compositionally biased region" description="Pro residues" evidence="1">
    <location>
        <begin position="415"/>
        <end position="426"/>
    </location>
</feature>
<dbReference type="Pfam" id="PF23078">
    <property type="entry name" value="HTH_CHD6-9"/>
    <property type="match status" value="1"/>
</dbReference>
<dbReference type="InterPro" id="IPR051493">
    <property type="entry name" value="CHD"/>
</dbReference>
<evidence type="ECO:0000313" key="4">
    <source>
        <dbReference type="EMBL" id="SPQ96085.1"/>
    </source>
</evidence>
<organism evidence="3 5">
    <name type="scientific">Plasmodiophora brassicae</name>
    <name type="common">Clubroot disease agent</name>
    <dbReference type="NCBI Taxonomy" id="37360"/>
    <lineage>
        <taxon>Eukaryota</taxon>
        <taxon>Sar</taxon>
        <taxon>Rhizaria</taxon>
        <taxon>Endomyxa</taxon>
        <taxon>Phytomyxea</taxon>
        <taxon>Plasmodiophorida</taxon>
        <taxon>Plasmodiophoridae</taxon>
        <taxon>Plasmodiophora</taxon>
    </lineage>
</organism>
<evidence type="ECO:0000259" key="2">
    <source>
        <dbReference type="PROSITE" id="PS50006"/>
    </source>
</evidence>
<dbReference type="PROSITE" id="PS50006">
    <property type="entry name" value="FHA_DOMAIN"/>
    <property type="match status" value="1"/>
</dbReference>
<dbReference type="SUPFAM" id="SSF49879">
    <property type="entry name" value="SMAD/FHA domain"/>
    <property type="match status" value="1"/>
</dbReference>
<dbReference type="OrthoDB" id="5954824at2759"/>
<dbReference type="STRING" id="37360.A0A0G4ISM8"/>
<evidence type="ECO:0000313" key="5">
    <source>
        <dbReference type="Proteomes" id="UP000039324"/>
    </source>
</evidence>
<reference evidence="3 5" key="1">
    <citation type="submission" date="2015-02" db="EMBL/GenBank/DDBJ databases">
        <authorList>
            <person name="Chooi Y.-H."/>
        </authorList>
    </citation>
    <scope>NUCLEOTIDE SEQUENCE [LARGE SCALE GENOMIC DNA]</scope>
    <source>
        <strain evidence="3">E3</strain>
    </source>
</reference>
<gene>
    <name evidence="3" type="ORF">PBRA_006210</name>
    <name evidence="4" type="ORF">PLBR_LOCUS3300</name>
</gene>
<accession>A0A0G4ISM8</accession>
<dbReference type="InterPro" id="IPR056342">
    <property type="entry name" value="HTH_CHD6-9"/>
</dbReference>
<dbReference type="InterPro" id="IPR008984">
    <property type="entry name" value="SMAD_FHA_dom_sf"/>
</dbReference>